<protein>
    <submittedName>
        <fullName evidence="2">Uncharacterized protein</fullName>
    </submittedName>
</protein>
<gene>
    <name evidence="2" type="ORF">BCR41DRAFT_344506</name>
</gene>
<dbReference type="RefSeq" id="XP_021886749.1">
    <property type="nucleotide sequence ID" value="XM_022022527.1"/>
</dbReference>
<evidence type="ECO:0000313" key="3">
    <source>
        <dbReference type="Proteomes" id="UP000193648"/>
    </source>
</evidence>
<proteinExistence type="predicted"/>
<dbReference type="Proteomes" id="UP000193648">
    <property type="component" value="Unassembled WGS sequence"/>
</dbReference>
<accession>A0A1Y2H3G7</accession>
<feature type="region of interest" description="Disordered" evidence="1">
    <location>
        <begin position="1"/>
        <end position="21"/>
    </location>
</feature>
<dbReference type="InParanoid" id="A0A1Y2H3G7"/>
<reference evidence="2 3" key="1">
    <citation type="submission" date="2016-07" db="EMBL/GenBank/DDBJ databases">
        <title>Pervasive Adenine N6-methylation of Active Genes in Fungi.</title>
        <authorList>
            <consortium name="DOE Joint Genome Institute"/>
            <person name="Mondo S.J."/>
            <person name="Dannebaum R.O."/>
            <person name="Kuo R.C."/>
            <person name="Labutti K."/>
            <person name="Haridas S."/>
            <person name="Kuo A."/>
            <person name="Salamov A."/>
            <person name="Ahrendt S.R."/>
            <person name="Lipzen A."/>
            <person name="Sullivan W."/>
            <person name="Andreopoulos W.B."/>
            <person name="Clum A."/>
            <person name="Lindquist E."/>
            <person name="Daum C."/>
            <person name="Ramamoorthy G.K."/>
            <person name="Gryganskyi A."/>
            <person name="Culley D."/>
            <person name="Magnuson J.K."/>
            <person name="James T.Y."/>
            <person name="O'Malley M.A."/>
            <person name="Stajich J.E."/>
            <person name="Spatafora J.W."/>
            <person name="Visel A."/>
            <person name="Grigoriev I.V."/>
        </authorList>
    </citation>
    <scope>NUCLEOTIDE SEQUENCE [LARGE SCALE GENOMIC DNA]</scope>
    <source>
        <strain evidence="2 3">NRRL 3116</strain>
    </source>
</reference>
<sequence length="64" mass="7711">MLIQGVQTQHHHQNKECPLSRPNYQRRGYIYHLLQDHQDYRLAHQTGPSWCHCRRGRDRPIHAA</sequence>
<dbReference type="GeneID" id="33564371"/>
<dbReference type="AlphaFoldDB" id="A0A1Y2H3G7"/>
<evidence type="ECO:0000313" key="2">
    <source>
        <dbReference type="EMBL" id="ORZ29076.1"/>
    </source>
</evidence>
<comment type="caution">
    <text evidence="2">The sequence shown here is derived from an EMBL/GenBank/DDBJ whole genome shotgun (WGS) entry which is preliminary data.</text>
</comment>
<dbReference type="EMBL" id="MCFF01000001">
    <property type="protein sequence ID" value="ORZ29076.1"/>
    <property type="molecule type" value="Genomic_DNA"/>
</dbReference>
<organism evidence="2 3">
    <name type="scientific">Lobosporangium transversale</name>
    <dbReference type="NCBI Taxonomy" id="64571"/>
    <lineage>
        <taxon>Eukaryota</taxon>
        <taxon>Fungi</taxon>
        <taxon>Fungi incertae sedis</taxon>
        <taxon>Mucoromycota</taxon>
        <taxon>Mortierellomycotina</taxon>
        <taxon>Mortierellomycetes</taxon>
        <taxon>Mortierellales</taxon>
        <taxon>Mortierellaceae</taxon>
        <taxon>Lobosporangium</taxon>
    </lineage>
</organism>
<keyword evidence="3" id="KW-1185">Reference proteome</keyword>
<evidence type="ECO:0000256" key="1">
    <source>
        <dbReference type="SAM" id="MobiDB-lite"/>
    </source>
</evidence>
<name>A0A1Y2H3G7_9FUNG</name>